<proteinExistence type="inferred from homology"/>
<dbReference type="InterPro" id="IPR017985">
    <property type="entry name" value="MeTrfase_CN4_CS"/>
</dbReference>
<evidence type="ECO:0000313" key="11">
    <source>
        <dbReference type="Proteomes" id="UP001629059"/>
    </source>
</evidence>
<dbReference type="PROSITE" id="PS00093">
    <property type="entry name" value="N4_MTASE"/>
    <property type="match status" value="1"/>
</dbReference>
<dbReference type="EC" id="2.1.1.113" evidence="2"/>
<comment type="caution">
    <text evidence="10">The sequence shown here is derived from an EMBL/GenBank/DDBJ whole genome shotgun (WGS) entry which is preliminary data.</text>
</comment>
<sequence length="833" mass="96219">MNKELTVLSEISDFQNTPPSEANNYTHAIHPYPAKFIPQIPKKIIEEFSNERHTILDPFSGSGTTLLEAKIKGRDSVGFDINPIGVLISRVKSHCYTSDQFKQIEEILAVIARRENETNTSKLWIPKIPRIEHWFKKEVIQALSIIVDEIRKIKDIDIQRFFNLCLSGIIVSVSNQESETRFAAKSNNSNFKGVFASFKRKVIVNKEKLEELCGNEKFSRSSCLIYLEDSRNISESLPENSIDLVITSPPYVNSFDYYLYHKFRIYWISYPENNEVIDITEVQQKELGSRYKFSGKNAPDIKIFKKEMVDCFKSVHKVTKPGKMIFIIVGDSIIKGEFIKMDDFYKEVCQESGMKFIGLTSYKMKNASRSFISQNTSSKHFEQKQTHVLVFQNGSKIKRDESDIISQNDSDTVYTEVSEIPLDIENQSSIIIKSNNVTNYTHGLIKYPAKYIPHIPRWAILKYSQEGDMILDNFMGSGTTNLEATILNRKSIGFDINPVAVLTSRVKTTPIPVIRLNSELESILEKLKSINLDSHDIIDFPLKEFWFGVKELEDFFKIKKAIKYVKDDEVKDFFQLTLYSIIKKISFLDESQLKVKRDHQKLLNGNKNAQELFKAQAIKNIKSMSSYMRIIEEKKLKPQTQFFLTSSTETVTNIIGNVNLIVSSPPYINAMNYPMVHRYELLLSGLISPEDYISHQTEYIGTERVYANQYNVLQLFRMPGNDFTELNLKISNIFEKEKKRAYIVKAYFEDMKNTIQKAYDYLKKGGVYVIVCGTNQIKGEFIDTCSILGEIGVELGFKKELEFKYKIQKHRFKITRHSTGKKIDEDKIIVLRK</sequence>
<dbReference type="InterPro" id="IPR001091">
    <property type="entry name" value="RM_Methyltransferase"/>
</dbReference>
<evidence type="ECO:0000256" key="5">
    <source>
        <dbReference type="ARBA" id="ARBA00022691"/>
    </source>
</evidence>
<feature type="domain" description="DNA methylase N-4/N-6" evidence="9">
    <location>
        <begin position="8"/>
        <end position="83"/>
    </location>
</feature>
<dbReference type="InterPro" id="IPR029063">
    <property type="entry name" value="SAM-dependent_MTases_sf"/>
</dbReference>
<gene>
    <name evidence="10" type="ORF">ABS768_06850</name>
</gene>
<keyword evidence="6" id="KW-0680">Restriction system</keyword>
<keyword evidence="11" id="KW-1185">Reference proteome</keyword>
<evidence type="ECO:0000256" key="2">
    <source>
        <dbReference type="ARBA" id="ARBA00012185"/>
    </source>
</evidence>
<organism evidence="10 11">
    <name type="scientific">Flavobacterium rhizophilum</name>
    <dbReference type="NCBI Taxonomy" id="3163296"/>
    <lineage>
        <taxon>Bacteria</taxon>
        <taxon>Pseudomonadati</taxon>
        <taxon>Bacteroidota</taxon>
        <taxon>Flavobacteriia</taxon>
        <taxon>Flavobacteriales</taxon>
        <taxon>Flavobacteriaceae</taxon>
        <taxon>Flavobacterium</taxon>
    </lineage>
</organism>
<dbReference type="EMBL" id="JBELQB010000004">
    <property type="protein sequence ID" value="MFL9837207.1"/>
    <property type="molecule type" value="Genomic_DNA"/>
</dbReference>
<dbReference type="PRINTS" id="PR00508">
    <property type="entry name" value="S21N4MTFRASE"/>
</dbReference>
<accession>A0ABW8YBI0</accession>
<name>A0ABW8YBI0_9FLAO</name>
<feature type="domain" description="DNA methylase N-4/N-6" evidence="9">
    <location>
        <begin position="242"/>
        <end position="500"/>
    </location>
</feature>
<evidence type="ECO:0000256" key="8">
    <source>
        <dbReference type="ARBA" id="ARBA00049120"/>
    </source>
</evidence>
<reference evidence="10 11" key="1">
    <citation type="submission" date="2024-06" db="EMBL/GenBank/DDBJ databases">
        <authorList>
            <person name="Kaempfer P."/>
            <person name="Viver T."/>
        </authorList>
    </citation>
    <scope>NUCLEOTIDE SEQUENCE [LARGE SCALE GENOMIC DNA]</scope>
    <source>
        <strain evidence="10 11">ST-75</strain>
    </source>
</reference>
<dbReference type="Proteomes" id="UP001629059">
    <property type="component" value="Unassembled WGS sequence"/>
</dbReference>
<dbReference type="Gene3D" id="3.40.50.150">
    <property type="entry name" value="Vaccinia Virus protein VP39"/>
    <property type="match status" value="3"/>
</dbReference>
<evidence type="ECO:0000256" key="3">
    <source>
        <dbReference type="ARBA" id="ARBA00022603"/>
    </source>
</evidence>
<evidence type="ECO:0000256" key="7">
    <source>
        <dbReference type="ARBA" id="ARBA00023125"/>
    </source>
</evidence>
<dbReference type="InterPro" id="IPR002941">
    <property type="entry name" value="DNA_methylase_N4/N6"/>
</dbReference>
<keyword evidence="7" id="KW-0238">DNA-binding</keyword>
<dbReference type="PANTHER" id="PTHR13370">
    <property type="entry name" value="RNA METHYLASE-RELATED"/>
    <property type="match status" value="1"/>
</dbReference>
<evidence type="ECO:0000259" key="9">
    <source>
        <dbReference type="Pfam" id="PF01555"/>
    </source>
</evidence>
<dbReference type="SUPFAM" id="SSF53335">
    <property type="entry name" value="S-adenosyl-L-methionine-dependent methyltransferases"/>
    <property type="match status" value="3"/>
</dbReference>
<keyword evidence="3" id="KW-0489">Methyltransferase</keyword>
<comment type="similarity">
    <text evidence="1">Belongs to the N(4)/N(6)-methyltransferase family. N(4) subfamily.</text>
</comment>
<evidence type="ECO:0000256" key="6">
    <source>
        <dbReference type="ARBA" id="ARBA00022747"/>
    </source>
</evidence>
<keyword evidence="4" id="KW-0808">Transferase</keyword>
<evidence type="ECO:0000256" key="4">
    <source>
        <dbReference type="ARBA" id="ARBA00022679"/>
    </source>
</evidence>
<protein>
    <recommendedName>
        <fullName evidence="2">site-specific DNA-methyltransferase (cytosine-N(4)-specific)</fullName>
        <ecNumber evidence="2">2.1.1.113</ecNumber>
    </recommendedName>
</protein>
<dbReference type="RefSeq" id="WP_408074208.1">
    <property type="nucleotide sequence ID" value="NZ_JBELQB010000004.1"/>
</dbReference>
<dbReference type="PANTHER" id="PTHR13370:SF3">
    <property type="entry name" value="TRNA (GUANINE(10)-N2)-METHYLTRANSFERASE HOMOLOG"/>
    <property type="match status" value="1"/>
</dbReference>
<keyword evidence="5" id="KW-0949">S-adenosyl-L-methionine</keyword>
<evidence type="ECO:0000256" key="1">
    <source>
        <dbReference type="ARBA" id="ARBA00010203"/>
    </source>
</evidence>
<evidence type="ECO:0000313" key="10">
    <source>
        <dbReference type="EMBL" id="MFL9837207.1"/>
    </source>
</evidence>
<dbReference type="Pfam" id="PF01555">
    <property type="entry name" value="N6_N4_Mtase"/>
    <property type="match status" value="2"/>
</dbReference>
<comment type="catalytic activity">
    <reaction evidence="8">
        <text>a 2'-deoxycytidine in DNA + S-adenosyl-L-methionine = an N(4)-methyl-2'-deoxycytidine in DNA + S-adenosyl-L-homocysteine + H(+)</text>
        <dbReference type="Rhea" id="RHEA:16857"/>
        <dbReference type="Rhea" id="RHEA-COMP:11369"/>
        <dbReference type="Rhea" id="RHEA-COMP:13674"/>
        <dbReference type="ChEBI" id="CHEBI:15378"/>
        <dbReference type="ChEBI" id="CHEBI:57856"/>
        <dbReference type="ChEBI" id="CHEBI:59789"/>
        <dbReference type="ChEBI" id="CHEBI:85452"/>
        <dbReference type="ChEBI" id="CHEBI:137933"/>
        <dbReference type="EC" id="2.1.1.113"/>
    </reaction>
</comment>